<proteinExistence type="predicted"/>
<dbReference type="OrthoDB" id="3365698at2759"/>
<dbReference type="EMBL" id="VDLU01000001">
    <property type="protein sequence ID" value="TNJ29754.1"/>
    <property type="molecule type" value="Genomic_DNA"/>
</dbReference>
<comment type="caution">
    <text evidence="3">The sequence shown here is derived from an EMBL/GenBank/DDBJ whole genome shotgun (WGS) entry which is preliminary data.</text>
</comment>
<evidence type="ECO:0000256" key="2">
    <source>
        <dbReference type="SAM" id="MobiDB-lite"/>
    </source>
</evidence>
<dbReference type="VEuPathDB" id="GiardiaDB:GMRT_11450"/>
<keyword evidence="4" id="KW-1185">Reference proteome</keyword>
<evidence type="ECO:0000313" key="4">
    <source>
        <dbReference type="Proteomes" id="UP000315496"/>
    </source>
</evidence>
<feature type="region of interest" description="Disordered" evidence="2">
    <location>
        <begin position="186"/>
        <end position="211"/>
    </location>
</feature>
<reference evidence="3 4" key="1">
    <citation type="submission" date="2019-05" db="EMBL/GenBank/DDBJ databases">
        <title>The compact genome of Giardia muris reveals important steps in the evolution of intestinal protozoan parasites.</title>
        <authorList>
            <person name="Xu F."/>
            <person name="Jimenez-Gonzalez A."/>
            <person name="Einarsson E."/>
            <person name="Astvaldsson A."/>
            <person name="Peirasmaki D."/>
            <person name="Eckmann L."/>
            <person name="Andersson J.O."/>
            <person name="Svard S.G."/>
            <person name="Jerlstrom-Hultqvist J."/>
        </authorList>
    </citation>
    <scope>NUCLEOTIDE SEQUENCE [LARGE SCALE GENOMIC DNA]</scope>
    <source>
        <strain evidence="3 4">Roberts-Thomson</strain>
    </source>
</reference>
<feature type="region of interest" description="Disordered" evidence="2">
    <location>
        <begin position="459"/>
        <end position="480"/>
    </location>
</feature>
<name>A0A4Z1SVE9_GIAMU</name>
<feature type="compositionally biased region" description="Basic and acidic residues" evidence="2">
    <location>
        <begin position="428"/>
        <end position="437"/>
    </location>
</feature>
<accession>A0A4Z1SVE9</accession>
<sequence>MPACEELLSRLRAYNQTLTQMMAEPAAALGEFERVESEFRGFQRSMSLALANNSFSAEELNTLTREYSEYEEHLKRVRALIAEPADENDNTDLSADDLCVSNYPRARPGSAGPVRTTHSVRISDVHLTTAAAVPTVPGVSGVARNTHLLTASKRPASASAIEQQAMKLNEGVDRLRANLLSLNRAAKEPDISLPPPSRDKQGAGYSGGTASGGATVAQITANLRRENSVLSSEVQMLREKLATFEGELLELRKEKKSLVLTAQSERSELDTLRRMVETLSHERQQLIDVIREKVDLVTELRQELELAERSVTSLQKECAIIKSSAQQAGSELTAEVEFLRKDNEALRQRIGTLESLDVEGKILELERMAAEMGDMELVIRQLKHQKREMLENHEQTRMTLMDRIEVLEAQLTATTNTTTTTTTNGHRTSVDRGSMRRENEGLRTRALLQQPLTEYESGFLTTRDPTDYSTESPATVTSRPSMRLQLQTPAIASGLHLPTSQIVNVERSAIRDDDGEIDVAAMVRQKREQRLSRISR</sequence>
<gene>
    <name evidence="3" type="ORF">GMRT_11450</name>
</gene>
<organism evidence="3 4">
    <name type="scientific">Giardia muris</name>
    <dbReference type="NCBI Taxonomy" id="5742"/>
    <lineage>
        <taxon>Eukaryota</taxon>
        <taxon>Metamonada</taxon>
        <taxon>Diplomonadida</taxon>
        <taxon>Hexamitidae</taxon>
        <taxon>Giardiinae</taxon>
        <taxon>Giardia</taxon>
    </lineage>
</organism>
<evidence type="ECO:0000313" key="3">
    <source>
        <dbReference type="EMBL" id="TNJ29754.1"/>
    </source>
</evidence>
<dbReference type="AlphaFoldDB" id="A0A4Z1SVE9"/>
<feature type="coiled-coil region" evidence="1">
    <location>
        <begin position="220"/>
        <end position="410"/>
    </location>
</feature>
<evidence type="ECO:0000256" key="1">
    <source>
        <dbReference type="SAM" id="Coils"/>
    </source>
</evidence>
<dbReference type="Gene3D" id="1.10.287.1490">
    <property type="match status" value="1"/>
</dbReference>
<feature type="compositionally biased region" description="Polar residues" evidence="2">
    <location>
        <begin position="467"/>
        <end position="480"/>
    </location>
</feature>
<dbReference type="Proteomes" id="UP000315496">
    <property type="component" value="Chromosome 1"/>
</dbReference>
<keyword evidence="1" id="KW-0175">Coiled coil</keyword>
<feature type="region of interest" description="Disordered" evidence="2">
    <location>
        <begin position="418"/>
        <end position="437"/>
    </location>
</feature>
<protein>
    <submittedName>
        <fullName evidence="3">SMC family protein</fullName>
    </submittedName>
</protein>